<dbReference type="AlphaFoldDB" id="A0AAV7DW18"/>
<dbReference type="PANTHER" id="PTHR45613:SF88">
    <property type="entry name" value="OS12G0152600 PROTEIN"/>
    <property type="match status" value="1"/>
</dbReference>
<evidence type="ECO:0000256" key="1">
    <source>
        <dbReference type="ARBA" id="ARBA00022737"/>
    </source>
</evidence>
<proteinExistence type="predicted"/>
<evidence type="ECO:0000313" key="3">
    <source>
        <dbReference type="EMBL" id="KAG9440850.1"/>
    </source>
</evidence>
<keyword evidence="4" id="KW-1185">Reference proteome</keyword>
<evidence type="ECO:0000256" key="2">
    <source>
        <dbReference type="PROSITE-ProRule" id="PRU00708"/>
    </source>
</evidence>
<dbReference type="Proteomes" id="UP000825729">
    <property type="component" value="Unassembled WGS sequence"/>
</dbReference>
<keyword evidence="1" id="KW-0677">Repeat</keyword>
<dbReference type="InterPro" id="IPR002885">
    <property type="entry name" value="PPR_rpt"/>
</dbReference>
<accession>A0AAV7DW18</accession>
<dbReference type="Gene3D" id="1.25.40.10">
    <property type="entry name" value="Tetratricopeptide repeat domain"/>
    <property type="match status" value="4"/>
</dbReference>
<dbReference type="PANTHER" id="PTHR45613">
    <property type="entry name" value="PENTATRICOPEPTIDE REPEAT-CONTAINING PROTEIN"/>
    <property type="match status" value="1"/>
</dbReference>
<dbReference type="InterPro" id="IPR011990">
    <property type="entry name" value="TPR-like_helical_dom_sf"/>
</dbReference>
<feature type="repeat" description="PPR" evidence="2">
    <location>
        <begin position="230"/>
        <end position="264"/>
    </location>
</feature>
<dbReference type="NCBIfam" id="TIGR00756">
    <property type="entry name" value="PPR"/>
    <property type="match status" value="4"/>
</dbReference>
<dbReference type="Pfam" id="PF13041">
    <property type="entry name" value="PPR_2"/>
    <property type="match status" value="2"/>
</dbReference>
<comment type="caution">
    <text evidence="3">The sequence shown here is derived from an EMBL/GenBank/DDBJ whole genome shotgun (WGS) entry which is preliminary data.</text>
</comment>
<sequence length="477" mass="53943">MAVSRKLFKIFSISYYGKTQQCHLSSQTDPLNEALVSDVVSILTGQRSRSRWNYIKSLYPNGFSPAEVSQVVLRIKNNPRLAFRFFLWSEEKSLCTHDLRSYSTVIHILARSRLKSAAQALIQKAIRASESTDPVDPADPPELFRFLAKSYRLCDSAPFVFDLLINACLQGRKIDRAVKVARMLRSRGISPMVPTCNSLIRSVFQLRGPERGFEAFRELFGDQDRKVSPNVQTFNTLLLSFYRCKLTDKLEVTWSEMEKFGCQPNVFSYCVLLAASCDEGKVVDAENLWEEMKTKGLEPDVMAYNTLIKGLCENDKVGRAEELYREMVLREIQPTSVTYDHLIKGHCKMGDADSALLLYKDMCGKDFRPEAATVDDLIEELCRKGRICEGVQILREVTQREGFYPSRRSYVFLIVGLCGVGKMEEALKLQADMAGKGFGPDVEIYRAFIGAYKAKGDTDHAGKLEAEMAEMGFSTLQ</sequence>
<reference evidence="3 4" key="1">
    <citation type="submission" date="2021-07" db="EMBL/GenBank/DDBJ databases">
        <title>The Aristolochia fimbriata genome: insights into angiosperm evolution, floral development and chemical biosynthesis.</title>
        <authorList>
            <person name="Jiao Y."/>
        </authorList>
    </citation>
    <scope>NUCLEOTIDE SEQUENCE [LARGE SCALE GENOMIC DNA]</scope>
    <source>
        <strain evidence="3">IBCAS-2021</strain>
        <tissue evidence="3">Leaf</tissue>
    </source>
</reference>
<feature type="repeat" description="PPR" evidence="2">
    <location>
        <begin position="265"/>
        <end position="299"/>
    </location>
</feature>
<evidence type="ECO:0000313" key="4">
    <source>
        <dbReference type="Proteomes" id="UP000825729"/>
    </source>
</evidence>
<feature type="repeat" description="PPR" evidence="2">
    <location>
        <begin position="300"/>
        <end position="334"/>
    </location>
</feature>
<dbReference type="EMBL" id="JAINDJ010000008">
    <property type="protein sequence ID" value="KAG9440850.1"/>
    <property type="molecule type" value="Genomic_DNA"/>
</dbReference>
<dbReference type="Pfam" id="PF01535">
    <property type="entry name" value="PPR"/>
    <property type="match status" value="1"/>
</dbReference>
<gene>
    <name evidence="3" type="ORF">H6P81_021015</name>
</gene>
<feature type="repeat" description="PPR" evidence="2">
    <location>
        <begin position="157"/>
        <end position="191"/>
    </location>
</feature>
<feature type="repeat" description="PPR" evidence="2">
    <location>
        <begin position="406"/>
        <end position="440"/>
    </location>
</feature>
<feature type="repeat" description="PPR" evidence="2">
    <location>
        <begin position="335"/>
        <end position="369"/>
    </location>
</feature>
<evidence type="ECO:0008006" key="5">
    <source>
        <dbReference type="Google" id="ProtNLM"/>
    </source>
</evidence>
<name>A0AAV7DW18_ARIFI</name>
<organism evidence="3 4">
    <name type="scientific">Aristolochia fimbriata</name>
    <name type="common">White veined hardy Dutchman's pipe vine</name>
    <dbReference type="NCBI Taxonomy" id="158543"/>
    <lineage>
        <taxon>Eukaryota</taxon>
        <taxon>Viridiplantae</taxon>
        <taxon>Streptophyta</taxon>
        <taxon>Embryophyta</taxon>
        <taxon>Tracheophyta</taxon>
        <taxon>Spermatophyta</taxon>
        <taxon>Magnoliopsida</taxon>
        <taxon>Magnoliidae</taxon>
        <taxon>Piperales</taxon>
        <taxon>Aristolochiaceae</taxon>
        <taxon>Aristolochia</taxon>
    </lineage>
</organism>
<dbReference type="PROSITE" id="PS51375">
    <property type="entry name" value="PPR"/>
    <property type="match status" value="6"/>
</dbReference>
<protein>
    <recommendedName>
        <fullName evidence="5">Pentatricopeptide repeat-containing protein</fullName>
    </recommendedName>
</protein>